<evidence type="ECO:0000313" key="10">
    <source>
        <dbReference type="Proteomes" id="UP000639643"/>
    </source>
</evidence>
<dbReference type="InterPro" id="IPR029045">
    <property type="entry name" value="ClpP/crotonase-like_dom_sf"/>
</dbReference>
<dbReference type="Proteomes" id="UP000639643">
    <property type="component" value="Unassembled WGS sequence"/>
</dbReference>
<accession>A0A8H6JBC8</accession>
<proteinExistence type="inferred from homology"/>
<evidence type="ECO:0000256" key="6">
    <source>
        <dbReference type="ARBA" id="ARBA00023239"/>
    </source>
</evidence>
<dbReference type="PANTHER" id="PTHR11941:SF158">
    <property type="entry name" value="ENOYL-COA HYDRATASE (AFU_ORTHOLOGUE AFUA_2G10650)"/>
    <property type="match status" value="1"/>
</dbReference>
<organism evidence="9 10">
    <name type="scientific">Colletotrichum musicola</name>
    <dbReference type="NCBI Taxonomy" id="2175873"/>
    <lineage>
        <taxon>Eukaryota</taxon>
        <taxon>Fungi</taxon>
        <taxon>Dikarya</taxon>
        <taxon>Ascomycota</taxon>
        <taxon>Pezizomycotina</taxon>
        <taxon>Sordariomycetes</taxon>
        <taxon>Hypocreomycetidae</taxon>
        <taxon>Glomerellales</taxon>
        <taxon>Glomerellaceae</taxon>
        <taxon>Colletotrichum</taxon>
        <taxon>Colletotrichum orchidearum species complex</taxon>
    </lineage>
</organism>
<comment type="caution">
    <text evidence="9">The sequence shown here is derived from an EMBL/GenBank/DDBJ whole genome shotgun (WGS) entry which is preliminary data.</text>
</comment>
<evidence type="ECO:0000256" key="4">
    <source>
        <dbReference type="ARBA" id="ARBA00023140"/>
    </source>
</evidence>
<gene>
    <name evidence="9" type="ORF">CMUS01_13652</name>
</gene>
<dbReference type="EMBL" id="WIGM01000884">
    <property type="protein sequence ID" value="KAF6809603.1"/>
    <property type="molecule type" value="Genomic_DNA"/>
</dbReference>
<dbReference type="GO" id="GO:0016853">
    <property type="term" value="F:isomerase activity"/>
    <property type="evidence" value="ECO:0007669"/>
    <property type="project" value="UniProtKB-KW"/>
</dbReference>
<dbReference type="GO" id="GO:0016829">
    <property type="term" value="F:lyase activity"/>
    <property type="evidence" value="ECO:0007669"/>
    <property type="project" value="UniProtKB-KW"/>
</dbReference>
<evidence type="ECO:0000313" key="9">
    <source>
        <dbReference type="EMBL" id="KAF6809603.1"/>
    </source>
</evidence>
<keyword evidence="5" id="KW-0413">Isomerase</keyword>
<comment type="pathway">
    <text evidence="2">Siderophore biosynthesis.</text>
</comment>
<feature type="compositionally biased region" description="Low complexity" evidence="8">
    <location>
        <begin position="100"/>
        <end position="112"/>
    </location>
</feature>
<evidence type="ECO:0000256" key="5">
    <source>
        <dbReference type="ARBA" id="ARBA00023235"/>
    </source>
</evidence>
<comment type="similarity">
    <text evidence="3 7">Belongs to the enoyl-CoA hydratase/isomerase family.</text>
</comment>
<dbReference type="AlphaFoldDB" id="A0A8H6JBC8"/>
<keyword evidence="6" id="KW-0456">Lyase</keyword>
<dbReference type="PANTHER" id="PTHR11941">
    <property type="entry name" value="ENOYL-COA HYDRATASE-RELATED"/>
    <property type="match status" value="1"/>
</dbReference>
<keyword evidence="4" id="KW-0576">Peroxisome</keyword>
<sequence>MPSQPPFKVPPPQVPSTEISFPRPHVLQITLSRPRQLNSIPVPQHHALAALYDWYDAEPSLRCAVLTGTGRAFCAGADLKEWNVRNTSGGGPPTPSSVNAASPTPVATSSSAGDEKRPQPSSGFGGLSNRSGKKPVIAAVNGLCYGGGMEMIINADLVYASTTALFGLPEVTIGVVAIAGALPRLMKAVGRQRATEMALLGRTNYTPDQMLTWGLVNQVVAPERLLDTALAAAEAICNNSPDAVIVSREGLKSGWEGMGPVEATALVDRTIYRKMEGAENMTEGVKSFVEKRKPVWVDSKL</sequence>
<reference evidence="9" key="1">
    <citation type="journal article" date="2020" name="Phytopathology">
        <title>Genome Sequence Resources of Colletotrichum truncatum, C. plurivorum, C. musicola, and C. sojae: Four Species Pathogenic to Soybean (Glycine max).</title>
        <authorList>
            <person name="Rogerio F."/>
            <person name="Boufleur T.R."/>
            <person name="Ciampi-Guillardi M."/>
            <person name="Sukno S.A."/>
            <person name="Thon M.R."/>
            <person name="Massola Junior N.S."/>
            <person name="Baroncelli R."/>
        </authorList>
    </citation>
    <scope>NUCLEOTIDE SEQUENCE</scope>
    <source>
        <strain evidence="9">LFN0074</strain>
    </source>
</reference>
<dbReference type="GO" id="GO:0006635">
    <property type="term" value="P:fatty acid beta-oxidation"/>
    <property type="evidence" value="ECO:0007669"/>
    <property type="project" value="TreeGrafter"/>
</dbReference>
<keyword evidence="10" id="KW-1185">Reference proteome</keyword>
<dbReference type="SUPFAM" id="SSF52096">
    <property type="entry name" value="ClpP/crotonase"/>
    <property type="match status" value="1"/>
</dbReference>
<dbReference type="FunFam" id="3.90.226.10:FF:000074">
    <property type="entry name" value="Enoyl-CoA hydratase (AFU_orthologue AFUA_2G10650)"/>
    <property type="match status" value="1"/>
</dbReference>
<dbReference type="InterPro" id="IPR018376">
    <property type="entry name" value="Enoyl-CoA_hyd/isom_CS"/>
</dbReference>
<dbReference type="GO" id="GO:0005777">
    <property type="term" value="C:peroxisome"/>
    <property type="evidence" value="ECO:0007669"/>
    <property type="project" value="UniProtKB-SubCell"/>
</dbReference>
<dbReference type="InterPro" id="IPR001753">
    <property type="entry name" value="Enoyl-CoA_hydra/iso"/>
</dbReference>
<evidence type="ECO:0000256" key="3">
    <source>
        <dbReference type="ARBA" id="ARBA00005254"/>
    </source>
</evidence>
<dbReference type="CDD" id="cd06558">
    <property type="entry name" value="crotonase-like"/>
    <property type="match status" value="1"/>
</dbReference>
<name>A0A8H6JBC8_9PEZI</name>
<dbReference type="Gene3D" id="3.90.226.10">
    <property type="entry name" value="2-enoyl-CoA Hydratase, Chain A, domain 1"/>
    <property type="match status" value="1"/>
</dbReference>
<protein>
    <submittedName>
        <fullName evidence="9">Enoyl-hydratase</fullName>
    </submittedName>
</protein>
<dbReference type="GO" id="GO:0005739">
    <property type="term" value="C:mitochondrion"/>
    <property type="evidence" value="ECO:0007669"/>
    <property type="project" value="TreeGrafter"/>
</dbReference>
<dbReference type="Pfam" id="PF00378">
    <property type="entry name" value="ECH_1"/>
    <property type="match status" value="2"/>
</dbReference>
<feature type="region of interest" description="Disordered" evidence="8">
    <location>
        <begin position="85"/>
        <end position="129"/>
    </location>
</feature>
<evidence type="ECO:0000256" key="1">
    <source>
        <dbReference type="ARBA" id="ARBA00004275"/>
    </source>
</evidence>
<evidence type="ECO:0000256" key="7">
    <source>
        <dbReference type="RuleBase" id="RU003707"/>
    </source>
</evidence>
<dbReference type="PROSITE" id="PS00166">
    <property type="entry name" value="ENOYL_COA_HYDRATASE"/>
    <property type="match status" value="1"/>
</dbReference>
<evidence type="ECO:0000256" key="8">
    <source>
        <dbReference type="SAM" id="MobiDB-lite"/>
    </source>
</evidence>
<dbReference type="OrthoDB" id="2139957at2759"/>
<evidence type="ECO:0000256" key="2">
    <source>
        <dbReference type="ARBA" id="ARBA00004924"/>
    </source>
</evidence>
<comment type="subcellular location">
    <subcellularLocation>
        <location evidence="1">Peroxisome</location>
    </subcellularLocation>
</comment>